<gene>
    <name evidence="5" type="ORF">MCOS_LOCUS1836</name>
</gene>
<dbReference type="SUPFAM" id="SSF47923">
    <property type="entry name" value="Ypt/Rab-GAP domain of gyp1p"/>
    <property type="match status" value="2"/>
</dbReference>
<evidence type="ECO:0000313" key="5">
    <source>
        <dbReference type="EMBL" id="VDD75833.1"/>
    </source>
</evidence>
<dbReference type="EMBL" id="UXSR01000257">
    <property type="protein sequence ID" value="VDD75833.1"/>
    <property type="molecule type" value="Genomic_DNA"/>
</dbReference>
<evidence type="ECO:0000256" key="2">
    <source>
        <dbReference type="SAM" id="Coils"/>
    </source>
</evidence>
<dbReference type="InterPro" id="IPR050302">
    <property type="entry name" value="Rab_GAP_TBC_domain"/>
</dbReference>
<sequence>MLTSPAKLSTDDANNLIPGTSFVVKTAWSPKEPQFELLNTVTDRGKSLTSCTPSPHSPLIRLADRFVFFTVMCHLALEMLTEPIALSCVCRAKVFRQEENFWLPPDRRPCTEDVNIQLTEVVDENKGWIFMNRLSVLNLSSPFSDVMRTLNSSTTGVTEGAVPQHPTPSNSPINHGCPDSKADNEEMPNGTCNPEDDDEPLMSGNGVVINDVTDDQLVVAWGALMAEWQTRLNAAPPTAASASLPPPPSADDALLCGGAGVEAGPLAKRIRQLVRRGIPDVLRAETWQMLAGHPAADPGLIEVYRILLTKPCRFDTDIQRDLPRTFPAHDFFRDRQGQEILFQITRAYALYDEDVGYCQGISFIAAALLLHLPEKQAFCLLVKIMSNYGTRLLFMQNCEGLFRCLHQFECLLADQLPDVAKAFNDLGIKAHMYASQWFLTLFMTKFPINLVFRILDIFLCDGLLFIFKVMISLLKVSRRDLLGLDFEGTLKFFRVTLPKRFRSREACDQLIFTASTAKVSATKLIRFAKDWERTKMEEADSTSPLRALQREVWELREQCSRLEKENEMLAEKVLTSKAGMQRDIDKLDDMVETLKIELFNSQRELVEKEEECKLLENDTAKVKEMFRQTLERHQLEHQQQQSIIEEYKTITSNLSKRVEKEADSASSGLPQTFIDAVLSCSGDCRRTLDAKAPGWSTNTFNLVADANNADSSVPSGLSPLEDQVAFLARRVKELELELAQSKVHLVDEQCMSQELNHQLVRAAAELEELKASNAASLYNPRHWLAKKWTTVTSRNATAAAAPASSDGAFRFQTD</sequence>
<name>A0A3P6HPZ0_MESCO</name>
<feature type="region of interest" description="Disordered" evidence="3">
    <location>
        <begin position="154"/>
        <end position="202"/>
    </location>
</feature>
<dbReference type="STRING" id="53468.A0A3P6HPZ0"/>
<dbReference type="GO" id="GO:0005096">
    <property type="term" value="F:GTPase activator activity"/>
    <property type="evidence" value="ECO:0007669"/>
    <property type="project" value="UniProtKB-KW"/>
</dbReference>
<dbReference type="GO" id="GO:0031267">
    <property type="term" value="F:small GTPase binding"/>
    <property type="evidence" value="ECO:0007669"/>
    <property type="project" value="TreeGrafter"/>
</dbReference>
<accession>A0A3P6HPZ0</accession>
<dbReference type="PROSITE" id="PS50086">
    <property type="entry name" value="TBC_RABGAP"/>
    <property type="match status" value="1"/>
</dbReference>
<dbReference type="Gene3D" id="1.10.8.270">
    <property type="entry name" value="putative rabgap domain of human tbc1 domain family member 14 like domains"/>
    <property type="match status" value="1"/>
</dbReference>
<dbReference type="OrthoDB" id="295078at2759"/>
<evidence type="ECO:0000256" key="3">
    <source>
        <dbReference type="SAM" id="MobiDB-lite"/>
    </source>
</evidence>
<proteinExistence type="predicted"/>
<dbReference type="Gene3D" id="1.10.10.750">
    <property type="entry name" value="Ypt/Rab-GAP domain of gyp1p, domain 1"/>
    <property type="match status" value="1"/>
</dbReference>
<dbReference type="FunFam" id="1.10.8.270:FF:000001">
    <property type="entry name" value="TBC1 domain family member 1"/>
    <property type="match status" value="1"/>
</dbReference>
<dbReference type="Gene3D" id="1.10.472.80">
    <property type="entry name" value="Ypt/Rab-GAP domain of gyp1p, domain 3"/>
    <property type="match status" value="1"/>
</dbReference>
<feature type="coiled-coil region" evidence="2">
    <location>
        <begin position="717"/>
        <end position="772"/>
    </location>
</feature>
<dbReference type="PANTHER" id="PTHR47219:SF9">
    <property type="entry name" value="GTPASE ACTIVATING PROTEIN AND CENTROSOME-ASSOCIATED, ISOFORM B"/>
    <property type="match status" value="1"/>
</dbReference>
<dbReference type="AlphaFoldDB" id="A0A3P6HPZ0"/>
<protein>
    <recommendedName>
        <fullName evidence="4">Rab-GAP TBC domain-containing protein</fullName>
    </recommendedName>
</protein>
<evidence type="ECO:0000259" key="4">
    <source>
        <dbReference type="PROSITE" id="PS50086"/>
    </source>
</evidence>
<evidence type="ECO:0000256" key="1">
    <source>
        <dbReference type="ARBA" id="ARBA00022468"/>
    </source>
</evidence>
<dbReference type="SMART" id="SM00164">
    <property type="entry name" value="TBC"/>
    <property type="match status" value="1"/>
</dbReference>
<reference evidence="5 6" key="1">
    <citation type="submission" date="2018-10" db="EMBL/GenBank/DDBJ databases">
        <authorList>
            <consortium name="Pathogen Informatics"/>
        </authorList>
    </citation>
    <scope>NUCLEOTIDE SEQUENCE [LARGE SCALE GENOMIC DNA]</scope>
</reference>
<dbReference type="InterPro" id="IPR000195">
    <property type="entry name" value="Rab-GAP-TBC_dom"/>
</dbReference>
<dbReference type="Pfam" id="PF00566">
    <property type="entry name" value="RabGAP-TBC"/>
    <property type="match status" value="1"/>
</dbReference>
<dbReference type="PANTHER" id="PTHR47219">
    <property type="entry name" value="RAB GTPASE-ACTIVATING PROTEIN 1-LIKE"/>
    <property type="match status" value="1"/>
</dbReference>
<feature type="coiled-coil region" evidence="2">
    <location>
        <begin position="545"/>
        <end position="625"/>
    </location>
</feature>
<keyword evidence="2" id="KW-0175">Coiled coil</keyword>
<keyword evidence="6" id="KW-1185">Reference proteome</keyword>
<keyword evidence="1" id="KW-0343">GTPase activation</keyword>
<feature type="domain" description="Rab-GAP TBC" evidence="4">
    <location>
        <begin position="277"/>
        <end position="462"/>
    </location>
</feature>
<evidence type="ECO:0000313" key="6">
    <source>
        <dbReference type="Proteomes" id="UP000267029"/>
    </source>
</evidence>
<dbReference type="Proteomes" id="UP000267029">
    <property type="component" value="Unassembled WGS sequence"/>
</dbReference>
<dbReference type="InterPro" id="IPR035969">
    <property type="entry name" value="Rab-GAP_TBC_sf"/>
</dbReference>
<organism evidence="5 6">
    <name type="scientific">Mesocestoides corti</name>
    <name type="common">Flatworm</name>
    <dbReference type="NCBI Taxonomy" id="53468"/>
    <lineage>
        <taxon>Eukaryota</taxon>
        <taxon>Metazoa</taxon>
        <taxon>Spiralia</taxon>
        <taxon>Lophotrochozoa</taxon>
        <taxon>Platyhelminthes</taxon>
        <taxon>Cestoda</taxon>
        <taxon>Eucestoda</taxon>
        <taxon>Cyclophyllidea</taxon>
        <taxon>Mesocestoididae</taxon>
        <taxon>Mesocestoides</taxon>
    </lineage>
</organism>